<sequence length="122" mass="13809">MPHFQLSHTWCPTAIRPYTAQCVTIAASEGRIPLRRTQTRNRSLLRITRDGLFCCWFNGEERVEEQPSNRPSTPSLHLEPVEGKPQRGAIMVGDPVALGVQLDRVESFHRRAAAPTRSYNRG</sequence>
<reference evidence="2" key="1">
    <citation type="submission" date="2022-01" db="EMBL/GenBank/DDBJ databases">
        <title>Plant Virus Collection isolate.</title>
        <authorList>
            <person name="Knierim D."/>
            <person name="Margaria P."/>
            <person name="Menzel W."/>
            <person name="Winter S."/>
        </authorList>
    </citation>
    <scope>NUCLEOTIDE SEQUENCE</scope>
    <source>
        <strain evidence="2">DSMZ PV-0728</strain>
    </source>
</reference>
<protein>
    <submittedName>
        <fullName evidence="2">Px</fullName>
    </submittedName>
</protein>
<evidence type="ECO:0000313" key="2">
    <source>
        <dbReference type="EMBL" id="UOF93182.1"/>
    </source>
</evidence>
<gene>
    <name evidence="2" type="primary">ORFx</name>
</gene>
<dbReference type="EMBL" id="OM323988">
    <property type="protein sequence ID" value="UOF93182.1"/>
    <property type="molecule type" value="Genomic_RNA"/>
</dbReference>
<evidence type="ECO:0000256" key="1">
    <source>
        <dbReference type="SAM" id="MobiDB-lite"/>
    </source>
</evidence>
<proteinExistence type="predicted"/>
<feature type="region of interest" description="Disordered" evidence="1">
    <location>
        <begin position="64"/>
        <end position="87"/>
    </location>
</feature>
<accession>A0A8T9JDB5</accession>
<name>A0A8T9JDB5_9VIRU</name>
<organism evidence="2">
    <name type="scientific">Cynosurus mottle virus</name>
    <dbReference type="NCBI Taxonomy" id="2931826"/>
    <lineage>
        <taxon>Viruses</taxon>
        <taxon>Riboviria</taxon>
        <taxon>Orthornavirae</taxon>
        <taxon>Pisuviricota</taxon>
        <taxon>Pisoniviricetes</taxon>
        <taxon>Sobelivirales</taxon>
        <taxon>Solemoviridae</taxon>
        <taxon>Sobemovirus</taxon>
        <taxon>Sobemovirus CNMOV</taxon>
    </lineage>
</organism>